<reference evidence="2" key="2">
    <citation type="submission" date="2023-05" db="EMBL/GenBank/DDBJ databases">
        <authorList>
            <consortium name="Lawrence Berkeley National Laboratory"/>
            <person name="Steindorff A."/>
            <person name="Hensen N."/>
            <person name="Bonometti L."/>
            <person name="Westerberg I."/>
            <person name="Brannstrom I.O."/>
            <person name="Guillou S."/>
            <person name="Cros-Aarteil S."/>
            <person name="Calhoun S."/>
            <person name="Haridas S."/>
            <person name="Kuo A."/>
            <person name="Mondo S."/>
            <person name="Pangilinan J."/>
            <person name="Riley R."/>
            <person name="Labutti K."/>
            <person name="Andreopoulos B."/>
            <person name="Lipzen A."/>
            <person name="Chen C."/>
            <person name="Yanf M."/>
            <person name="Daum C."/>
            <person name="Ng V."/>
            <person name="Clum A."/>
            <person name="Ohm R."/>
            <person name="Martin F."/>
            <person name="Silar P."/>
            <person name="Natvig D."/>
            <person name="Lalanne C."/>
            <person name="Gautier V."/>
            <person name="Ament-Velasquez S.L."/>
            <person name="Kruys A."/>
            <person name="Hutchinson M.I."/>
            <person name="Powell A.J."/>
            <person name="Barry K."/>
            <person name="Miller A.N."/>
            <person name="Grigoriev I.V."/>
            <person name="Debuchy R."/>
            <person name="Gladieux P."/>
            <person name="Thoren M.H."/>
            <person name="Johannesson H."/>
        </authorList>
    </citation>
    <scope>NUCLEOTIDE SEQUENCE</scope>
    <source>
        <strain evidence="2">CBS 757.83</strain>
    </source>
</reference>
<evidence type="ECO:0000256" key="1">
    <source>
        <dbReference type="SAM" id="MobiDB-lite"/>
    </source>
</evidence>
<feature type="compositionally biased region" description="Gly residues" evidence="1">
    <location>
        <begin position="1"/>
        <end position="20"/>
    </location>
</feature>
<gene>
    <name evidence="2" type="ORF">N658DRAFT_202293</name>
</gene>
<dbReference type="AlphaFoldDB" id="A0AAN6SYY0"/>
<reference evidence="2" key="1">
    <citation type="journal article" date="2023" name="Mol. Phylogenet. Evol.">
        <title>Genome-scale phylogeny and comparative genomics of the fungal order Sordariales.</title>
        <authorList>
            <person name="Hensen N."/>
            <person name="Bonometti L."/>
            <person name="Westerberg I."/>
            <person name="Brannstrom I.O."/>
            <person name="Guillou S."/>
            <person name="Cros-Aarteil S."/>
            <person name="Calhoun S."/>
            <person name="Haridas S."/>
            <person name="Kuo A."/>
            <person name="Mondo S."/>
            <person name="Pangilinan J."/>
            <person name="Riley R."/>
            <person name="LaButti K."/>
            <person name="Andreopoulos B."/>
            <person name="Lipzen A."/>
            <person name="Chen C."/>
            <person name="Yan M."/>
            <person name="Daum C."/>
            <person name="Ng V."/>
            <person name="Clum A."/>
            <person name="Steindorff A."/>
            <person name="Ohm R.A."/>
            <person name="Martin F."/>
            <person name="Silar P."/>
            <person name="Natvig D.O."/>
            <person name="Lalanne C."/>
            <person name="Gautier V."/>
            <person name="Ament-Velasquez S.L."/>
            <person name="Kruys A."/>
            <person name="Hutchinson M.I."/>
            <person name="Powell A.J."/>
            <person name="Barry K."/>
            <person name="Miller A.N."/>
            <person name="Grigoriev I.V."/>
            <person name="Debuchy R."/>
            <person name="Gladieux P."/>
            <person name="Hiltunen Thoren M."/>
            <person name="Johannesson H."/>
        </authorList>
    </citation>
    <scope>NUCLEOTIDE SEQUENCE</scope>
    <source>
        <strain evidence="2">CBS 757.83</strain>
    </source>
</reference>
<protein>
    <submittedName>
        <fullName evidence="2">Uncharacterized protein</fullName>
    </submittedName>
</protein>
<feature type="compositionally biased region" description="Acidic residues" evidence="1">
    <location>
        <begin position="39"/>
        <end position="51"/>
    </location>
</feature>
<organism evidence="2 3">
    <name type="scientific">Parathielavia hyrcaniae</name>
    <dbReference type="NCBI Taxonomy" id="113614"/>
    <lineage>
        <taxon>Eukaryota</taxon>
        <taxon>Fungi</taxon>
        <taxon>Dikarya</taxon>
        <taxon>Ascomycota</taxon>
        <taxon>Pezizomycotina</taxon>
        <taxon>Sordariomycetes</taxon>
        <taxon>Sordariomycetidae</taxon>
        <taxon>Sordariales</taxon>
        <taxon>Chaetomiaceae</taxon>
        <taxon>Parathielavia</taxon>
    </lineage>
</organism>
<name>A0AAN6SYY0_9PEZI</name>
<feature type="region of interest" description="Disordered" evidence="1">
    <location>
        <begin position="1"/>
        <end position="51"/>
    </location>
</feature>
<proteinExistence type="predicted"/>
<dbReference type="EMBL" id="MU863653">
    <property type="protein sequence ID" value="KAK4098965.1"/>
    <property type="molecule type" value="Genomic_DNA"/>
</dbReference>
<evidence type="ECO:0000313" key="3">
    <source>
        <dbReference type="Proteomes" id="UP001305647"/>
    </source>
</evidence>
<dbReference type="Proteomes" id="UP001305647">
    <property type="component" value="Unassembled WGS sequence"/>
</dbReference>
<keyword evidence="3" id="KW-1185">Reference proteome</keyword>
<feature type="compositionally biased region" description="Basic and acidic residues" evidence="1">
    <location>
        <begin position="21"/>
        <end position="33"/>
    </location>
</feature>
<comment type="caution">
    <text evidence="2">The sequence shown here is derived from an EMBL/GenBank/DDBJ whole genome shotgun (WGS) entry which is preliminary data.</text>
</comment>
<sequence>MGGGERGQGQGRGGEGTGVGEGDKGNVGRRDWDGQTLAGEEEDVDEWEVVL</sequence>
<accession>A0AAN6SYY0</accession>
<evidence type="ECO:0000313" key="2">
    <source>
        <dbReference type="EMBL" id="KAK4098965.1"/>
    </source>
</evidence>